<dbReference type="EMBL" id="CADCUT010000042">
    <property type="protein sequence ID" value="CAA9391817.1"/>
    <property type="molecule type" value="Genomic_DNA"/>
</dbReference>
<evidence type="ECO:0008006" key="2">
    <source>
        <dbReference type="Google" id="ProtNLM"/>
    </source>
</evidence>
<dbReference type="AlphaFoldDB" id="A0A6J4NP44"/>
<sequence>MVKLPDPPSVADMRDIRPDVEVLPAGARLYRIYFRGGEHPGGWNRFRGFGPLPSARFDHHSEPPKVQERAILYAAVWEDPIVTCVAETFQETRLVDTRLRDPQLAAFSLTEDMPLLDLRGRWPTRAGASTNINSGPRPRCRRWSRAIYKAYPNISGLLYASSMNGNRPAVALYERAASALPVAPDSNRSLSDAALLLPLDRIASSLGYDLV</sequence>
<reference evidence="1" key="1">
    <citation type="submission" date="2020-02" db="EMBL/GenBank/DDBJ databases">
        <authorList>
            <person name="Meier V. D."/>
        </authorList>
    </citation>
    <scope>NUCLEOTIDE SEQUENCE</scope>
    <source>
        <strain evidence="1">AVDCRST_MAG03</strain>
    </source>
</reference>
<name>A0A6J4NP44_9ACTN</name>
<gene>
    <name evidence="1" type="ORF">AVDCRST_MAG03-668</name>
</gene>
<organism evidence="1">
    <name type="scientific">uncultured Rubrobacteraceae bacterium</name>
    <dbReference type="NCBI Taxonomy" id="349277"/>
    <lineage>
        <taxon>Bacteria</taxon>
        <taxon>Bacillati</taxon>
        <taxon>Actinomycetota</taxon>
        <taxon>Rubrobacteria</taxon>
        <taxon>Rubrobacterales</taxon>
        <taxon>Rubrobacteraceae</taxon>
        <taxon>environmental samples</taxon>
    </lineage>
</organism>
<accession>A0A6J4NP44</accession>
<protein>
    <recommendedName>
        <fullName evidence="2">RES domain-containing protein</fullName>
    </recommendedName>
</protein>
<proteinExistence type="predicted"/>
<evidence type="ECO:0000313" key="1">
    <source>
        <dbReference type="EMBL" id="CAA9391817.1"/>
    </source>
</evidence>